<comment type="cofactor">
    <cofactor evidence="1">
        <name>Ca(2+)</name>
        <dbReference type="ChEBI" id="CHEBI:29108"/>
    </cofactor>
</comment>
<dbReference type="PROSITE" id="PS51257">
    <property type="entry name" value="PROKAR_LIPOPROTEIN"/>
    <property type="match status" value="1"/>
</dbReference>
<dbReference type="Gene3D" id="3.30.1120.10">
    <property type="match status" value="1"/>
</dbReference>
<dbReference type="Proteomes" id="UP001501612">
    <property type="component" value="Unassembled WGS sequence"/>
</dbReference>
<comment type="caution">
    <text evidence="9">The sequence shown here is derived from an EMBL/GenBank/DDBJ whole genome shotgun (WGS) entry which is preliminary data.</text>
</comment>
<evidence type="ECO:0000313" key="10">
    <source>
        <dbReference type="Proteomes" id="UP001501612"/>
    </source>
</evidence>
<dbReference type="CDD" id="cd16144">
    <property type="entry name" value="ARS_like"/>
    <property type="match status" value="1"/>
</dbReference>
<name>A0ABN2NWB7_9ACTN</name>
<dbReference type="InterPro" id="IPR000917">
    <property type="entry name" value="Sulfatase_N"/>
</dbReference>
<evidence type="ECO:0000313" key="9">
    <source>
        <dbReference type="EMBL" id="GAA1905179.1"/>
    </source>
</evidence>
<reference evidence="9 10" key="1">
    <citation type="journal article" date="2019" name="Int. J. Syst. Evol. Microbiol.">
        <title>The Global Catalogue of Microorganisms (GCM) 10K type strain sequencing project: providing services to taxonomists for standard genome sequencing and annotation.</title>
        <authorList>
            <consortium name="The Broad Institute Genomics Platform"/>
            <consortium name="The Broad Institute Genome Sequencing Center for Infectious Disease"/>
            <person name="Wu L."/>
            <person name="Ma J."/>
        </authorList>
    </citation>
    <scope>NUCLEOTIDE SEQUENCE [LARGE SCALE GENOMIC DNA]</scope>
    <source>
        <strain evidence="9 10">JCM 14046</strain>
    </source>
</reference>
<evidence type="ECO:0000256" key="5">
    <source>
        <dbReference type="ARBA" id="ARBA00022801"/>
    </source>
</evidence>
<keyword evidence="5" id="KW-0378">Hydrolase</keyword>
<evidence type="ECO:0000256" key="3">
    <source>
        <dbReference type="ARBA" id="ARBA00022723"/>
    </source>
</evidence>
<protein>
    <recommendedName>
        <fullName evidence="8">Sulfatase N-terminal domain-containing protein</fullName>
    </recommendedName>
</protein>
<dbReference type="InterPro" id="IPR006311">
    <property type="entry name" value="TAT_signal"/>
</dbReference>
<dbReference type="PANTHER" id="PTHR42693">
    <property type="entry name" value="ARYLSULFATASE FAMILY MEMBER"/>
    <property type="match status" value="1"/>
</dbReference>
<dbReference type="RefSeq" id="WP_344002549.1">
    <property type="nucleotide sequence ID" value="NZ_BAAAMY010000001.1"/>
</dbReference>
<dbReference type="PANTHER" id="PTHR42693:SF42">
    <property type="entry name" value="ARYLSULFATASE G"/>
    <property type="match status" value="1"/>
</dbReference>
<evidence type="ECO:0000256" key="2">
    <source>
        <dbReference type="ARBA" id="ARBA00008779"/>
    </source>
</evidence>
<evidence type="ECO:0000256" key="4">
    <source>
        <dbReference type="ARBA" id="ARBA00022729"/>
    </source>
</evidence>
<evidence type="ECO:0000256" key="7">
    <source>
        <dbReference type="SAM" id="MobiDB-lite"/>
    </source>
</evidence>
<gene>
    <name evidence="9" type="ORF">GCM10009737_02430</name>
</gene>
<dbReference type="InterPro" id="IPR050738">
    <property type="entry name" value="Sulfatase"/>
</dbReference>
<accession>A0ABN2NWB7</accession>
<comment type="similarity">
    <text evidence="2">Belongs to the sulfatase family.</text>
</comment>
<keyword evidence="10" id="KW-1185">Reference proteome</keyword>
<dbReference type="SUPFAM" id="SSF53649">
    <property type="entry name" value="Alkaline phosphatase-like"/>
    <property type="match status" value="1"/>
</dbReference>
<dbReference type="InterPro" id="IPR017850">
    <property type="entry name" value="Alkaline_phosphatase_core_sf"/>
</dbReference>
<dbReference type="PROSITE" id="PS51318">
    <property type="entry name" value="TAT"/>
    <property type="match status" value="1"/>
</dbReference>
<keyword evidence="6" id="KW-0106">Calcium</keyword>
<evidence type="ECO:0000256" key="1">
    <source>
        <dbReference type="ARBA" id="ARBA00001913"/>
    </source>
</evidence>
<proteinExistence type="inferred from homology"/>
<dbReference type="Gene3D" id="3.40.720.10">
    <property type="entry name" value="Alkaline Phosphatase, subunit A"/>
    <property type="match status" value="1"/>
</dbReference>
<evidence type="ECO:0000259" key="8">
    <source>
        <dbReference type="Pfam" id="PF00884"/>
    </source>
</evidence>
<keyword evidence="3" id="KW-0479">Metal-binding</keyword>
<dbReference type="EMBL" id="BAAAMY010000001">
    <property type="protein sequence ID" value="GAA1905179.1"/>
    <property type="molecule type" value="Genomic_DNA"/>
</dbReference>
<dbReference type="InterPro" id="IPR024607">
    <property type="entry name" value="Sulfatase_CS"/>
</dbReference>
<dbReference type="PROSITE" id="PS00523">
    <property type="entry name" value="SULFATASE_1"/>
    <property type="match status" value="1"/>
</dbReference>
<keyword evidence="4" id="KW-0732">Signal</keyword>
<organism evidence="9 10">
    <name type="scientific">Nocardioides lentus</name>
    <dbReference type="NCBI Taxonomy" id="338077"/>
    <lineage>
        <taxon>Bacteria</taxon>
        <taxon>Bacillati</taxon>
        <taxon>Actinomycetota</taxon>
        <taxon>Actinomycetes</taxon>
        <taxon>Propionibacteriales</taxon>
        <taxon>Nocardioidaceae</taxon>
        <taxon>Nocardioides</taxon>
    </lineage>
</organism>
<dbReference type="Pfam" id="PF00884">
    <property type="entry name" value="Sulfatase"/>
    <property type="match status" value="1"/>
</dbReference>
<sequence length="708" mass="74791">MPDPARPRRPLGRRAVVRGLAAAAVLGATGCTRDPDGPTDGASGRTLGAPPACDEASGTPARPRRGRVNVVVVSVDDLGWQELGCYGSDFNETPEIDRMAAEGVRFTQADAAASVCSPSRAALVTGLYPGRTGITDYLRPEAALSEAFLSPDLPTVPDVLGVRGYSCGLVGKWHLTEVFSGPYRERPGNPFAHGFDDVVVTEQRYIGSSDYVHPYAFMPDEPAREPGEYLTDRVADEVEAYLARHRAEPFFVHVSNYAVHTERVAKPALREKYAAKADEVAAAGGAAVDEDRVVLAAMLESVDDQVGRLRRALECQGLADDTVVMITSDNGGSNSERNLPLRGGKGELYEGGIRVPLVVWGPGVVDGGRVSDLPVSTVDLLPTAADLAGVPAGRRPATDGVSLLPTLTGRGEQEQRDATYWVFPHHFGAIRPYAAVRAGDEKLLMWLRDESVELYDLAADPGETDDLAARRPASVTRLRGLLRAHLDELDLFPGPPPDGPGGRRLLGPDADLAPRAVVVGDPVADARLDGGSGGGSGGGSDGARLVLGGGEGREVLVVTDVAPGSDDVGIVATPAPLRGGARGRNLLLGLARNGGTSVLLRYRHDRRGVAWEVRLDGELRDVGAEPLRGMDGTVDLSRPGSRLALRLRGHQAAAYVEQGEGWELLFRADVGPALDLGDPGVRAGLRYAVGARTGDGEVVVERLTARTL</sequence>
<feature type="domain" description="Sulfatase N-terminal" evidence="8">
    <location>
        <begin position="69"/>
        <end position="390"/>
    </location>
</feature>
<feature type="region of interest" description="Disordered" evidence="7">
    <location>
        <begin position="28"/>
        <end position="62"/>
    </location>
</feature>
<evidence type="ECO:0000256" key="6">
    <source>
        <dbReference type="ARBA" id="ARBA00022837"/>
    </source>
</evidence>